<dbReference type="SUPFAM" id="SSF57756">
    <property type="entry name" value="Retrovirus zinc finger-like domains"/>
    <property type="match status" value="1"/>
</dbReference>
<protein>
    <recommendedName>
        <fullName evidence="3">CCHC-type domain-containing protein</fullName>
    </recommendedName>
</protein>
<feature type="region of interest" description="Disordered" evidence="2">
    <location>
        <begin position="258"/>
        <end position="290"/>
    </location>
</feature>
<evidence type="ECO:0000259" key="3">
    <source>
        <dbReference type="PROSITE" id="PS50158"/>
    </source>
</evidence>
<name>A0A7J8NFV0_9ROSI</name>
<organism evidence="4 5">
    <name type="scientific">Gossypium lobatum</name>
    <dbReference type="NCBI Taxonomy" id="34289"/>
    <lineage>
        <taxon>Eukaryota</taxon>
        <taxon>Viridiplantae</taxon>
        <taxon>Streptophyta</taxon>
        <taxon>Embryophyta</taxon>
        <taxon>Tracheophyta</taxon>
        <taxon>Spermatophyta</taxon>
        <taxon>Magnoliopsida</taxon>
        <taxon>eudicotyledons</taxon>
        <taxon>Gunneridae</taxon>
        <taxon>Pentapetalae</taxon>
        <taxon>rosids</taxon>
        <taxon>malvids</taxon>
        <taxon>Malvales</taxon>
        <taxon>Malvaceae</taxon>
        <taxon>Malvoideae</taxon>
        <taxon>Gossypium</taxon>
    </lineage>
</organism>
<evidence type="ECO:0000256" key="2">
    <source>
        <dbReference type="SAM" id="MobiDB-lite"/>
    </source>
</evidence>
<dbReference type="GO" id="GO:0008270">
    <property type="term" value="F:zinc ion binding"/>
    <property type="evidence" value="ECO:0007669"/>
    <property type="project" value="UniProtKB-KW"/>
</dbReference>
<dbReference type="PANTHER" id="PTHR31286:SF173">
    <property type="entry name" value="DUF4283 DOMAIN-CONTAINING PROTEIN"/>
    <property type="match status" value="1"/>
</dbReference>
<dbReference type="PROSITE" id="PS50158">
    <property type="entry name" value="ZF_CCHC"/>
    <property type="match status" value="1"/>
</dbReference>
<dbReference type="GO" id="GO:0003676">
    <property type="term" value="F:nucleic acid binding"/>
    <property type="evidence" value="ECO:0007669"/>
    <property type="project" value="InterPro"/>
</dbReference>
<feature type="non-terminal residue" evidence="4">
    <location>
        <position position="1"/>
    </location>
</feature>
<dbReference type="EMBL" id="JABEZX010261092">
    <property type="protein sequence ID" value="MBA0575733.1"/>
    <property type="molecule type" value="Genomic_DNA"/>
</dbReference>
<dbReference type="InterPro" id="IPR001878">
    <property type="entry name" value="Znf_CCHC"/>
</dbReference>
<dbReference type="InterPro" id="IPR040256">
    <property type="entry name" value="At4g02000-like"/>
</dbReference>
<reference evidence="4 5" key="1">
    <citation type="journal article" date="2019" name="Genome Biol. Evol.">
        <title>Insights into the evolution of the New World diploid cottons (Gossypium, subgenus Houzingenia) based on genome sequencing.</title>
        <authorList>
            <person name="Grover C.E."/>
            <person name="Arick M.A. 2nd"/>
            <person name="Thrash A."/>
            <person name="Conover J.L."/>
            <person name="Sanders W.S."/>
            <person name="Peterson D.G."/>
            <person name="Frelichowski J.E."/>
            <person name="Scheffler J.A."/>
            <person name="Scheffler B.E."/>
            <person name="Wendel J.F."/>
        </authorList>
    </citation>
    <scope>NUCLEOTIDE SEQUENCE [LARGE SCALE GENOMIC DNA]</scope>
    <source>
        <strain evidence="4">157</strain>
        <tissue evidence="4">Leaf</tissue>
    </source>
</reference>
<evidence type="ECO:0000256" key="1">
    <source>
        <dbReference type="PROSITE-ProRule" id="PRU00047"/>
    </source>
</evidence>
<sequence>MAVYVDLEKPLVYRILINGRKQNFEYESFSTICFHCGRYGHVKNSCPFRNSEISSEKENAPLEMSSEIQNTAKAGSKKEDENFRPWMIVERKSKQKIRENVQISLDNQQSEKEGSRFRVLNNKDMHKEDFEGFLPDIRRYKGKEILHGNFVGKDSATLYNGRIEGKENNNNKSTLKEARLMENCGPIIKEKAGQARGVLDHSDPDLAAQHFPVAAGRGSEGSINWPDLEDTRQDKSAVSLDVGNLDSGRHSVVVFHESTQTKENNNAPPPNNFGFSPVISSGSGKAIKNR</sequence>
<gene>
    <name evidence="4" type="ORF">Golob_000052</name>
</gene>
<evidence type="ECO:0000313" key="5">
    <source>
        <dbReference type="Proteomes" id="UP000593572"/>
    </source>
</evidence>
<evidence type="ECO:0000313" key="4">
    <source>
        <dbReference type="EMBL" id="MBA0575733.1"/>
    </source>
</evidence>
<keyword evidence="1" id="KW-0862">Zinc</keyword>
<keyword evidence="5" id="KW-1185">Reference proteome</keyword>
<dbReference type="Proteomes" id="UP000593572">
    <property type="component" value="Unassembled WGS sequence"/>
</dbReference>
<dbReference type="PANTHER" id="PTHR31286">
    <property type="entry name" value="GLYCINE-RICH CELL WALL STRUCTURAL PROTEIN 1.8-LIKE"/>
    <property type="match status" value="1"/>
</dbReference>
<keyword evidence="1" id="KW-0479">Metal-binding</keyword>
<proteinExistence type="predicted"/>
<dbReference type="AlphaFoldDB" id="A0A7J8NFV0"/>
<feature type="domain" description="CCHC-type" evidence="3">
    <location>
        <begin position="33"/>
        <end position="47"/>
    </location>
</feature>
<accession>A0A7J8NFV0</accession>
<keyword evidence="1" id="KW-0863">Zinc-finger</keyword>
<comment type="caution">
    <text evidence="4">The sequence shown here is derived from an EMBL/GenBank/DDBJ whole genome shotgun (WGS) entry which is preliminary data.</text>
</comment>
<dbReference type="InterPro" id="IPR025836">
    <property type="entry name" value="Zn_knuckle_CX2CX4HX4C"/>
</dbReference>
<dbReference type="Pfam" id="PF14392">
    <property type="entry name" value="zf-CCHC_4"/>
    <property type="match status" value="1"/>
</dbReference>
<dbReference type="InterPro" id="IPR036875">
    <property type="entry name" value="Znf_CCHC_sf"/>
</dbReference>